<evidence type="ECO:0000313" key="2">
    <source>
        <dbReference type="EMBL" id="MEE4589991.1"/>
    </source>
</evidence>
<organism evidence="2 3">
    <name type="scientific">Streptomyces antimycoticus</name>
    <dbReference type="NCBI Taxonomy" id="68175"/>
    <lineage>
        <taxon>Bacteria</taxon>
        <taxon>Bacillati</taxon>
        <taxon>Actinomycetota</taxon>
        <taxon>Actinomycetes</taxon>
        <taxon>Kitasatosporales</taxon>
        <taxon>Streptomycetaceae</taxon>
        <taxon>Streptomyces</taxon>
        <taxon>Streptomyces violaceusniger group</taxon>
    </lineage>
</organism>
<dbReference type="EMBL" id="JAZBJQ010000060">
    <property type="protein sequence ID" value="MEE4589991.1"/>
    <property type="molecule type" value="Genomic_DNA"/>
</dbReference>
<protein>
    <submittedName>
        <fullName evidence="2">Uncharacterized protein</fullName>
    </submittedName>
</protein>
<dbReference type="AlphaFoldDB" id="A0ABD5JND5"/>
<reference evidence="2 3" key="1">
    <citation type="submission" date="2023-11" db="EMBL/GenBank/DDBJ databases">
        <title>30 novel species of actinomycetes from the DSMZ collection.</title>
        <authorList>
            <person name="Nouioui I."/>
        </authorList>
    </citation>
    <scope>NUCLEOTIDE SEQUENCE [LARGE SCALE GENOMIC DNA]</scope>
    <source>
        <strain evidence="2 3">DSM 41602</strain>
    </source>
</reference>
<proteinExistence type="predicted"/>
<evidence type="ECO:0000256" key="1">
    <source>
        <dbReference type="SAM" id="MobiDB-lite"/>
    </source>
</evidence>
<sequence>MPHTLALPPVTVVIDRGDDAIHTHTALAAHHPPSGRITLHPGPGTTSETGLAHDLLVALGKPPLLPGRFPGGRQPAWEAAAAWLTALPVTRLTVLRAHSLTARRTMRLLQLHALTGIHLTLVCHRPHLPAALHQALRTVDYSVTDNFEAARRHYYGTPVTEPPPAEEPARPASRWLTLPALDRLVSYDSPRPCADPCTPPPIIWRHRPPPVSLTAPTAQRVGRRLHTATAHPRLAAAVAAALFTGASLQQLATARLRDYDDAAATLALHDRARYTDGCAAHPIPPMGRASSCGPQPASPGSSPARISICSPHQATVDTCCAWRRRPDCARPSRPRPAAKARPAVWSGTGASGRKPRGTKPCRPVAPGPRGAEHPDAFRSKRQAHPIEKSANSTSLKAMCRPWARRPPSRK</sequence>
<accession>A0ABD5JND5</accession>
<feature type="region of interest" description="Disordered" evidence="1">
    <location>
        <begin position="328"/>
        <end position="410"/>
    </location>
</feature>
<gene>
    <name evidence="2" type="ORF">V2K49_44635</name>
</gene>
<evidence type="ECO:0000313" key="3">
    <source>
        <dbReference type="Proteomes" id="UP001354649"/>
    </source>
</evidence>
<comment type="caution">
    <text evidence="2">The sequence shown here is derived from an EMBL/GenBank/DDBJ whole genome shotgun (WGS) entry which is preliminary data.</text>
</comment>
<name>A0ABD5JND5_9ACTN</name>
<dbReference type="Proteomes" id="UP001354649">
    <property type="component" value="Unassembled WGS sequence"/>
</dbReference>